<dbReference type="OrthoDB" id="1535081at2759"/>
<accession>A0A507ALD5</accession>
<dbReference type="RefSeq" id="XP_030989638.1">
    <property type="nucleotide sequence ID" value="XM_031132994.1"/>
</dbReference>
<dbReference type="InParanoid" id="A0A507ALD5"/>
<reference evidence="5 6" key="1">
    <citation type="submission" date="2019-06" db="EMBL/GenBank/DDBJ databases">
        <title>Draft genome sequence of the filamentous fungus Phialemoniopsis curvata isolated from diesel fuel.</title>
        <authorList>
            <person name="Varaljay V.A."/>
            <person name="Lyon W.J."/>
            <person name="Crouch A.L."/>
            <person name="Drake C.E."/>
            <person name="Hollomon J.M."/>
            <person name="Nadeau L.J."/>
            <person name="Nunn H.S."/>
            <person name="Stevenson B.S."/>
            <person name="Bojanowski C.L."/>
            <person name="Crookes-Goodson W.J."/>
        </authorList>
    </citation>
    <scope>NUCLEOTIDE SEQUENCE [LARGE SCALE GENOMIC DNA]</scope>
    <source>
        <strain evidence="5 6">D216</strain>
    </source>
</reference>
<dbReference type="GO" id="GO:0008171">
    <property type="term" value="F:O-methyltransferase activity"/>
    <property type="evidence" value="ECO:0007669"/>
    <property type="project" value="InterPro"/>
</dbReference>
<dbReference type="InterPro" id="IPR029063">
    <property type="entry name" value="SAM-dependent_MTases_sf"/>
</dbReference>
<organism evidence="5 6">
    <name type="scientific">Thyridium curvatum</name>
    <dbReference type="NCBI Taxonomy" id="1093900"/>
    <lineage>
        <taxon>Eukaryota</taxon>
        <taxon>Fungi</taxon>
        <taxon>Dikarya</taxon>
        <taxon>Ascomycota</taxon>
        <taxon>Pezizomycotina</taxon>
        <taxon>Sordariomycetes</taxon>
        <taxon>Sordariomycetidae</taxon>
        <taxon>Thyridiales</taxon>
        <taxon>Thyridiaceae</taxon>
        <taxon>Thyridium</taxon>
    </lineage>
</organism>
<dbReference type="GeneID" id="41977829"/>
<comment type="caution">
    <text evidence="5">The sequence shown here is derived from an EMBL/GenBank/DDBJ whole genome shotgun (WGS) entry which is preliminary data.</text>
</comment>
<dbReference type="SUPFAM" id="SSF46785">
    <property type="entry name" value="Winged helix' DNA-binding domain"/>
    <property type="match status" value="1"/>
</dbReference>
<dbReference type="EMBL" id="SKBQ01000083">
    <property type="protein sequence ID" value="TPX07927.1"/>
    <property type="molecule type" value="Genomic_DNA"/>
</dbReference>
<dbReference type="Proteomes" id="UP000319257">
    <property type="component" value="Unassembled WGS sequence"/>
</dbReference>
<gene>
    <name evidence="5" type="ORF">E0L32_010382</name>
</gene>
<name>A0A507ALD5_9PEZI</name>
<dbReference type="SUPFAM" id="SSF53335">
    <property type="entry name" value="S-adenosyl-L-methionine-dependent methyltransferases"/>
    <property type="match status" value="1"/>
</dbReference>
<keyword evidence="6" id="KW-1185">Reference proteome</keyword>
<evidence type="ECO:0000259" key="4">
    <source>
        <dbReference type="Pfam" id="PF00891"/>
    </source>
</evidence>
<dbReference type="PANTHER" id="PTHR43712">
    <property type="entry name" value="PUTATIVE (AFU_ORTHOLOGUE AFUA_4G14580)-RELATED"/>
    <property type="match status" value="1"/>
</dbReference>
<dbReference type="Pfam" id="PF00891">
    <property type="entry name" value="Methyltransf_2"/>
    <property type="match status" value="1"/>
</dbReference>
<evidence type="ECO:0000256" key="2">
    <source>
        <dbReference type="ARBA" id="ARBA00022679"/>
    </source>
</evidence>
<sequence>MDKSAQDWVDQIKGGRGMSRPGDDLDGLVASLASRVREYKVFLSKSTGAEQATKGRFQRARVIKAAQQIISAVRPPTDQWLEHGHHAVIFTAVRLYIKWRVFPAIPIDGQVGMDALAEKTGVDVALLTRIAWVLVGAGILSQKENQLAHTPRSEVYATVNPFAAMTQMVFDDLLTGFVAMPKYFELHGRKEPTDKQLSITAFAEGAPGLSFWEVMNRDPERMKNFMTCMGTIDAMIPITGSYHFGWVGERAKSPNCPRDRMLLVDVGGAQGKAIMAICGETPGIDRTRCVLQDLPEVIQEARLQNYPGLDGIRMVEADFFHEQPVKGALVYYIRRCVHCYNDNDCVTILRNQAEAMADDSRLLITEKIIEDIPPVEVAMIDFYMLCLGGKERTIEGFEMITSRAGLKIIGVHGGKGMPISVIECMKV</sequence>
<dbReference type="InterPro" id="IPR001077">
    <property type="entry name" value="COMT_C"/>
</dbReference>
<dbReference type="PROSITE" id="PS51683">
    <property type="entry name" value="SAM_OMT_II"/>
    <property type="match status" value="1"/>
</dbReference>
<keyword evidence="3" id="KW-0949">S-adenosyl-L-methionine</keyword>
<feature type="domain" description="O-methyltransferase C-terminal" evidence="4">
    <location>
        <begin position="207"/>
        <end position="406"/>
    </location>
</feature>
<dbReference type="InterPro" id="IPR036388">
    <property type="entry name" value="WH-like_DNA-bd_sf"/>
</dbReference>
<dbReference type="InterPro" id="IPR016461">
    <property type="entry name" value="COMT-like"/>
</dbReference>
<evidence type="ECO:0000256" key="1">
    <source>
        <dbReference type="ARBA" id="ARBA00022603"/>
    </source>
</evidence>
<dbReference type="Gene3D" id="1.10.10.10">
    <property type="entry name" value="Winged helix-like DNA-binding domain superfamily/Winged helix DNA-binding domain"/>
    <property type="match status" value="1"/>
</dbReference>
<evidence type="ECO:0000256" key="3">
    <source>
        <dbReference type="ARBA" id="ARBA00022691"/>
    </source>
</evidence>
<dbReference type="InterPro" id="IPR036390">
    <property type="entry name" value="WH_DNA-bd_sf"/>
</dbReference>
<keyword evidence="1" id="KW-0489">Methyltransferase</keyword>
<dbReference type="PANTHER" id="PTHR43712:SF4">
    <property type="entry name" value="O-METHYLTRANSFERASE DOMAIN-CONTAINING PROTEIN"/>
    <property type="match status" value="1"/>
</dbReference>
<dbReference type="AlphaFoldDB" id="A0A507ALD5"/>
<evidence type="ECO:0000313" key="5">
    <source>
        <dbReference type="EMBL" id="TPX07927.1"/>
    </source>
</evidence>
<dbReference type="Gene3D" id="3.40.50.150">
    <property type="entry name" value="Vaccinia Virus protein VP39"/>
    <property type="match status" value="1"/>
</dbReference>
<proteinExistence type="predicted"/>
<protein>
    <recommendedName>
        <fullName evidence="4">O-methyltransferase C-terminal domain-containing protein</fullName>
    </recommendedName>
</protein>
<keyword evidence="2" id="KW-0808">Transferase</keyword>
<dbReference type="GO" id="GO:0032259">
    <property type="term" value="P:methylation"/>
    <property type="evidence" value="ECO:0007669"/>
    <property type="project" value="UniProtKB-KW"/>
</dbReference>
<evidence type="ECO:0000313" key="6">
    <source>
        <dbReference type="Proteomes" id="UP000319257"/>
    </source>
</evidence>